<proteinExistence type="predicted"/>
<sequence>MINFLFRLGSSNTLCPNCPKERLENPLQGDVAVCEKMASEEVTILFFSI</sequence>
<reference evidence="1" key="2">
    <citation type="journal article" date="2015" name="Fish Shellfish Immunol.">
        <title>Early steps in the European eel (Anguilla anguilla)-Vibrio vulnificus interaction in the gills: Role of the RtxA13 toxin.</title>
        <authorList>
            <person name="Callol A."/>
            <person name="Pajuelo D."/>
            <person name="Ebbesson L."/>
            <person name="Teles M."/>
            <person name="MacKenzie S."/>
            <person name="Amaro C."/>
        </authorList>
    </citation>
    <scope>NUCLEOTIDE SEQUENCE</scope>
</reference>
<accession>A0A0E9RP31</accession>
<reference evidence="1" key="1">
    <citation type="submission" date="2014-11" db="EMBL/GenBank/DDBJ databases">
        <authorList>
            <person name="Amaro Gonzalez C."/>
        </authorList>
    </citation>
    <scope>NUCLEOTIDE SEQUENCE</scope>
</reference>
<dbReference type="EMBL" id="GBXM01078402">
    <property type="protein sequence ID" value="JAH30175.1"/>
    <property type="molecule type" value="Transcribed_RNA"/>
</dbReference>
<evidence type="ECO:0000313" key="1">
    <source>
        <dbReference type="EMBL" id="JAH30175.1"/>
    </source>
</evidence>
<protein>
    <submittedName>
        <fullName evidence="1">Uncharacterized protein</fullName>
    </submittedName>
</protein>
<organism evidence="1">
    <name type="scientific">Anguilla anguilla</name>
    <name type="common">European freshwater eel</name>
    <name type="synonym">Muraena anguilla</name>
    <dbReference type="NCBI Taxonomy" id="7936"/>
    <lineage>
        <taxon>Eukaryota</taxon>
        <taxon>Metazoa</taxon>
        <taxon>Chordata</taxon>
        <taxon>Craniata</taxon>
        <taxon>Vertebrata</taxon>
        <taxon>Euteleostomi</taxon>
        <taxon>Actinopterygii</taxon>
        <taxon>Neopterygii</taxon>
        <taxon>Teleostei</taxon>
        <taxon>Anguilliformes</taxon>
        <taxon>Anguillidae</taxon>
        <taxon>Anguilla</taxon>
    </lineage>
</organism>
<dbReference type="AlphaFoldDB" id="A0A0E9RP31"/>
<name>A0A0E9RP31_ANGAN</name>